<keyword evidence="4" id="KW-1185">Reference proteome</keyword>
<dbReference type="SUPFAM" id="SSF101756">
    <property type="entry name" value="Hypothetical protein YgiW"/>
    <property type="match status" value="1"/>
</dbReference>
<accession>A0A2U1TSI8</accession>
<comment type="caution">
    <text evidence="3">The sequence shown here is derived from an EMBL/GenBank/DDBJ whole genome shotgun (WGS) entry which is preliminary data.</text>
</comment>
<dbReference type="PANTHER" id="PTHR36571">
    <property type="entry name" value="PROTEIN YGIW"/>
    <property type="match status" value="1"/>
</dbReference>
<dbReference type="InterPro" id="IPR005220">
    <property type="entry name" value="CarO-like"/>
</dbReference>
<keyword evidence="2" id="KW-1133">Transmembrane helix</keyword>
<evidence type="ECO:0000313" key="3">
    <source>
        <dbReference type="EMBL" id="PWC12373.1"/>
    </source>
</evidence>
<keyword evidence="1" id="KW-0732">Signal</keyword>
<sequence>MNNAAVACIRRRAPFSVFTCRSFSFIYSFPIAATASLSAVTVTAFNQKGYNMKSHFIIGAFILAISSSAAWAQYIGPNGSPTSVKTLLEYGRDHDYVVLKGNIIRRAAYYDDLYEFSDGTGTILIKIDHKRWPINLRIDDKSTIEIAGKYDREFVSFNKIKVMNIRVAD</sequence>
<dbReference type="Proteomes" id="UP000245138">
    <property type="component" value="Unassembled WGS sequence"/>
</dbReference>
<dbReference type="AlphaFoldDB" id="A0A2U1TSI8"/>
<evidence type="ECO:0000313" key="4">
    <source>
        <dbReference type="Proteomes" id="UP000245138"/>
    </source>
</evidence>
<evidence type="ECO:0000256" key="1">
    <source>
        <dbReference type="ARBA" id="ARBA00022729"/>
    </source>
</evidence>
<dbReference type="PANTHER" id="PTHR36571:SF1">
    <property type="entry name" value="PROTEIN YGIW"/>
    <property type="match status" value="1"/>
</dbReference>
<dbReference type="EMBL" id="QDKJ01000007">
    <property type="protein sequence ID" value="PWC12373.1"/>
    <property type="molecule type" value="Genomic_DNA"/>
</dbReference>
<feature type="transmembrane region" description="Helical" evidence="2">
    <location>
        <begin position="57"/>
        <end position="76"/>
    </location>
</feature>
<dbReference type="NCBIfam" id="NF033674">
    <property type="entry name" value="stress_OB_fold"/>
    <property type="match status" value="1"/>
</dbReference>
<reference evidence="3 4" key="1">
    <citation type="submission" date="2018-04" db="EMBL/GenBank/DDBJ databases">
        <title>Brenneria corticis sp.nov.</title>
        <authorList>
            <person name="Li Y."/>
        </authorList>
    </citation>
    <scope>NUCLEOTIDE SEQUENCE [LARGE SCALE GENOMIC DNA]</scope>
    <source>
        <strain evidence="3 4">LMG 27715</strain>
    </source>
</reference>
<organism evidence="3 4">
    <name type="scientific">Brenneria roseae subsp. americana</name>
    <dbReference type="NCBI Taxonomy" id="1508507"/>
    <lineage>
        <taxon>Bacteria</taxon>
        <taxon>Pseudomonadati</taxon>
        <taxon>Pseudomonadota</taxon>
        <taxon>Gammaproteobacteria</taxon>
        <taxon>Enterobacterales</taxon>
        <taxon>Pectobacteriaceae</taxon>
        <taxon>Brenneria</taxon>
    </lineage>
</organism>
<gene>
    <name evidence="3" type="ORF">B4923_11040</name>
</gene>
<dbReference type="InterPro" id="IPR036700">
    <property type="entry name" value="BOBF_sf"/>
</dbReference>
<keyword evidence="2" id="KW-0472">Membrane</keyword>
<protein>
    <submittedName>
        <fullName evidence="3">Uncharacterized protein</fullName>
    </submittedName>
</protein>
<proteinExistence type="predicted"/>
<dbReference type="Pfam" id="PF04076">
    <property type="entry name" value="BOF"/>
    <property type="match status" value="1"/>
</dbReference>
<evidence type="ECO:0000256" key="2">
    <source>
        <dbReference type="SAM" id="Phobius"/>
    </source>
</evidence>
<dbReference type="OrthoDB" id="598245at2"/>
<name>A0A2U1TSI8_9GAMM</name>
<feature type="transmembrane region" description="Helical" evidence="2">
    <location>
        <begin position="25"/>
        <end position="45"/>
    </location>
</feature>
<dbReference type="Gene3D" id="2.40.50.200">
    <property type="entry name" value="Bacterial OB-fold"/>
    <property type="match status" value="1"/>
</dbReference>
<keyword evidence="2" id="KW-0812">Transmembrane</keyword>